<dbReference type="PANTHER" id="PTHR11080:SF2">
    <property type="entry name" value="LD05707P"/>
    <property type="match status" value="1"/>
</dbReference>
<dbReference type="NCBIfam" id="NF008623">
    <property type="entry name" value="PRK11609.1"/>
    <property type="match status" value="1"/>
</dbReference>
<dbReference type="GO" id="GO:0019363">
    <property type="term" value="P:pyridine nucleotide biosynthetic process"/>
    <property type="evidence" value="ECO:0007669"/>
    <property type="project" value="UniProtKB-KW"/>
</dbReference>
<feature type="domain" description="Isochorismatase-like" evidence="8">
    <location>
        <begin position="4"/>
        <end position="180"/>
    </location>
</feature>
<dbReference type="Gene3D" id="3.40.50.850">
    <property type="entry name" value="Isochorismatase-like"/>
    <property type="match status" value="1"/>
</dbReference>
<keyword evidence="3" id="KW-0479">Metal-binding</keyword>
<comment type="similarity">
    <text evidence="1">Belongs to the isochorismatase family.</text>
</comment>
<evidence type="ECO:0000256" key="7">
    <source>
        <dbReference type="ARBA" id="ARBA00043224"/>
    </source>
</evidence>
<reference evidence="9 10" key="1">
    <citation type="submission" date="2013-11" db="EMBL/GenBank/DDBJ databases">
        <title>Single cell genomics of uncultured Tannerella BU063 (oral taxon 286).</title>
        <authorList>
            <person name="Beall C.J."/>
            <person name="Campbell A.G."/>
            <person name="Griffen A.L."/>
            <person name="Podar M."/>
            <person name="Leys E.J."/>
        </authorList>
    </citation>
    <scope>NUCLEOTIDE SEQUENCE [LARGE SCALE GENOMIC DNA]</scope>
    <source>
        <strain evidence="9">Cell 6/7/9</strain>
    </source>
</reference>
<feature type="non-terminal residue" evidence="9">
    <location>
        <position position="1"/>
    </location>
</feature>
<keyword evidence="10" id="KW-1185">Reference proteome</keyword>
<dbReference type="CDD" id="cd01011">
    <property type="entry name" value="nicotinamidase"/>
    <property type="match status" value="1"/>
</dbReference>
<evidence type="ECO:0000259" key="8">
    <source>
        <dbReference type="Pfam" id="PF00857"/>
    </source>
</evidence>
<evidence type="ECO:0000256" key="4">
    <source>
        <dbReference type="ARBA" id="ARBA00022801"/>
    </source>
</evidence>
<comment type="pathway">
    <text evidence="5">Cofactor biosynthesis; nicotinate biosynthesis; nicotinate from nicotinamide: step 1/1.</text>
</comment>
<dbReference type="Proteomes" id="UP000018874">
    <property type="component" value="Unassembled WGS sequence"/>
</dbReference>
<dbReference type="InterPro" id="IPR036380">
    <property type="entry name" value="Isochorismatase-like_sf"/>
</dbReference>
<evidence type="ECO:0000256" key="6">
    <source>
        <dbReference type="ARBA" id="ARBA00039017"/>
    </source>
</evidence>
<dbReference type="GO" id="GO:0046872">
    <property type="term" value="F:metal ion binding"/>
    <property type="evidence" value="ECO:0007669"/>
    <property type="project" value="UniProtKB-KW"/>
</dbReference>
<dbReference type="PATRIC" id="fig|1411021.3.peg.2068"/>
<dbReference type="GO" id="GO:0008936">
    <property type="term" value="F:nicotinamidase activity"/>
    <property type="evidence" value="ECO:0007669"/>
    <property type="project" value="UniProtKB-EC"/>
</dbReference>
<evidence type="ECO:0000256" key="1">
    <source>
        <dbReference type="ARBA" id="ARBA00006336"/>
    </source>
</evidence>
<dbReference type="PANTHER" id="PTHR11080">
    <property type="entry name" value="PYRAZINAMIDASE/NICOTINAMIDASE"/>
    <property type="match status" value="1"/>
</dbReference>
<dbReference type="EMBL" id="AYYD01001241">
    <property type="protein sequence ID" value="ETK07861.1"/>
    <property type="molecule type" value="Genomic_DNA"/>
</dbReference>
<protein>
    <recommendedName>
        <fullName evidence="6">nicotinamidase</fullName>
        <ecNumber evidence="6">3.5.1.19</ecNumber>
    </recommendedName>
    <alternativeName>
        <fullName evidence="7">Nicotinamide deamidase</fullName>
    </alternativeName>
</protein>
<evidence type="ECO:0000313" key="9">
    <source>
        <dbReference type="EMBL" id="ETK07861.1"/>
    </source>
</evidence>
<keyword evidence="4" id="KW-0378">Hydrolase</keyword>
<evidence type="ECO:0000256" key="2">
    <source>
        <dbReference type="ARBA" id="ARBA00022642"/>
    </source>
</evidence>
<dbReference type="InterPro" id="IPR052347">
    <property type="entry name" value="Isochorismatase_Nicotinamidase"/>
</dbReference>
<evidence type="ECO:0000256" key="5">
    <source>
        <dbReference type="ARBA" id="ARBA00037900"/>
    </source>
</evidence>
<dbReference type="SUPFAM" id="SSF52499">
    <property type="entry name" value="Isochorismatase-like hydrolases"/>
    <property type="match status" value="1"/>
</dbReference>
<comment type="caution">
    <text evidence="9">The sequence shown here is derived from an EMBL/GenBank/DDBJ whole genome shotgun (WGS) entry which is preliminary data.</text>
</comment>
<evidence type="ECO:0000313" key="10">
    <source>
        <dbReference type="Proteomes" id="UP000018874"/>
    </source>
</evidence>
<dbReference type="InterPro" id="IPR000868">
    <property type="entry name" value="Isochorismatase-like_dom"/>
</dbReference>
<dbReference type="AlphaFoldDB" id="W2CMZ1"/>
<evidence type="ECO:0000256" key="3">
    <source>
        <dbReference type="ARBA" id="ARBA00022723"/>
    </source>
</evidence>
<organism evidence="9 10">
    <name type="scientific">Tannerella sp. oral taxon BU063 isolate Cell 6/7/9</name>
    <dbReference type="NCBI Taxonomy" id="1411021"/>
    <lineage>
        <taxon>Bacteria</taxon>
        <taxon>Pseudomonadati</taxon>
        <taxon>Bacteroidota</taxon>
        <taxon>Bacteroidia</taxon>
        <taxon>Bacteroidales</taxon>
        <taxon>Tannerellaceae</taxon>
        <taxon>Tannerella</taxon>
    </lineage>
</organism>
<dbReference type="EC" id="3.5.1.19" evidence="6"/>
<proteinExistence type="inferred from homology"/>
<accession>W2CMZ1</accession>
<keyword evidence="2" id="KW-0662">Pyridine nucleotide biosynthesis</keyword>
<gene>
    <name evidence="9" type="ORF">T231_15230</name>
</gene>
<sequence>NMKTALLLVDIQNDFITGSLPVPDGAAIIDPVNRCMTDYEYVIATQDWHPATHFSFHTSHPGRKPFETIERDGESQTLWPPHCVQASDGAALHPLLDTAPIAAIFRKGIHPDIDSYSAFFDNLRRRQTGLDGYLRGLGVGRLTIAGLAADYCVYYTIKDALSLGYEVTLSERLTRPISPEDFECQKRELTAHPAFTLTD</sequence>
<dbReference type="Pfam" id="PF00857">
    <property type="entry name" value="Isochorismatase"/>
    <property type="match status" value="1"/>
</dbReference>
<name>W2CMZ1_9BACT</name>